<dbReference type="Proteomes" id="UP000236621">
    <property type="component" value="Unassembled WGS sequence"/>
</dbReference>
<name>A0A2K3QFE5_9HYPO</name>
<accession>A0A2K3QFE5</accession>
<organism evidence="1 2">
    <name type="scientific">Tolypocladium capitatum</name>
    <dbReference type="NCBI Taxonomy" id="45235"/>
    <lineage>
        <taxon>Eukaryota</taxon>
        <taxon>Fungi</taxon>
        <taxon>Dikarya</taxon>
        <taxon>Ascomycota</taxon>
        <taxon>Pezizomycotina</taxon>
        <taxon>Sordariomycetes</taxon>
        <taxon>Hypocreomycetidae</taxon>
        <taxon>Hypocreales</taxon>
        <taxon>Ophiocordycipitaceae</taxon>
        <taxon>Tolypocladium</taxon>
    </lineage>
</organism>
<reference evidence="1 2" key="1">
    <citation type="submission" date="2017-08" db="EMBL/GenBank/DDBJ databases">
        <title>Harnessing the power of phylogenomics to disentangle the directionality and signatures of interkingdom host jumping in the parasitic fungal genus Tolypocladium.</title>
        <authorList>
            <person name="Quandt C.A."/>
            <person name="Patterson W."/>
            <person name="Spatafora J.W."/>
        </authorList>
    </citation>
    <scope>NUCLEOTIDE SEQUENCE [LARGE SCALE GENOMIC DNA]</scope>
    <source>
        <strain evidence="1 2">CBS 113982</strain>
    </source>
</reference>
<evidence type="ECO:0000313" key="2">
    <source>
        <dbReference type="Proteomes" id="UP000236621"/>
    </source>
</evidence>
<keyword evidence="2" id="KW-1185">Reference proteome</keyword>
<gene>
    <name evidence="1" type="ORF">TCAP_03802</name>
</gene>
<proteinExistence type="predicted"/>
<comment type="caution">
    <text evidence="1">The sequence shown here is derived from an EMBL/GenBank/DDBJ whole genome shotgun (WGS) entry which is preliminary data.</text>
</comment>
<protein>
    <submittedName>
        <fullName evidence="1">Uncharacterized protein</fullName>
    </submittedName>
</protein>
<sequence length="100" mass="11349">GLLVTIQANHTTTSCLILLQETSSPGTKPRELIRRDDGGCWRRWSRRRTPRPCAAAAQRSRVCEAEGRPGAQGKASRIRQPLQPRAWRGRGNYLCRRRRG</sequence>
<dbReference type="AlphaFoldDB" id="A0A2K3QFE5"/>
<feature type="non-terminal residue" evidence="1">
    <location>
        <position position="1"/>
    </location>
</feature>
<evidence type="ECO:0000313" key="1">
    <source>
        <dbReference type="EMBL" id="PNY26266.1"/>
    </source>
</evidence>
<dbReference type="EMBL" id="NRSZ01000576">
    <property type="protein sequence ID" value="PNY26266.1"/>
    <property type="molecule type" value="Genomic_DNA"/>
</dbReference>